<evidence type="ECO:0000313" key="2">
    <source>
        <dbReference type="Proteomes" id="UP000019812"/>
    </source>
</evidence>
<evidence type="ECO:0008006" key="3">
    <source>
        <dbReference type="Google" id="ProtNLM"/>
    </source>
</evidence>
<dbReference type="RefSeq" id="WP_034931134.1">
    <property type="nucleotide sequence ID" value="NZ_JDSS02000052.1"/>
</dbReference>
<dbReference type="AlphaFoldDB" id="A0A084XUA7"/>
<accession>A0A084XUA7</accession>
<dbReference type="Proteomes" id="UP000019812">
    <property type="component" value="Unassembled WGS sequence"/>
</dbReference>
<evidence type="ECO:0000313" key="1">
    <source>
        <dbReference type="EMBL" id="KFB66051.1"/>
    </source>
</evidence>
<sequence>MARASIIQTNFTTGEMSPRLMSRVDVQKYQNGCELLENFLIMPHGGVTKRPGFRFIAATKTTADTWLIPFKFSTIQAYVIEFGAGYFRFFKDGGQILSAGVPYELAHTYTQDQLGSVKFVQSADVLFMFHPQVKPKKLSRTGHTSWTFTDFEFKDGPYMDVNSDTAKKLAVSGTAVGPVTITATGHSPFAATDVGRLVRIGPSTAWSWAVITSFTSATQVTADLKVAASSTSATSDWRLGAWSDTTGWPSLATFFEERLWFANTTQQPQTVWATRSGDFNNFAPSDAAGKVLDDSGLNYTLSTDDVNSIRWMVPGKVLVILTDSGEFTVSASSLYEAVTPTNVRVIRETARGAANVKPVLVDKNLLFWQRARRKLREYFYDFNVDGFRSNDATILSEHITLGGMISMDYQQEPHSIVWSARADGQLIGFTYNKEQEVLGWHRHILGGTNAQVKHVACIPGADNDELWAVTTRTIDGGTKQYIERLDPEFYPSSSEDKDGAFFVDCGLSYSGTPITLVSGLDHLKGETVSILGDGSVRAPKVVNSSGQITLDRPASVIHVGLAYTAKLRSIRYEAGGNEGTAQTKTGRVQRLGLRLLNTLGLKFGPSEDKLQEIQFRMGFHKMDQSPPLFTGDQVVNFPGDYDRSRQVTLVADQPYPCTITGLVPWMVVYE</sequence>
<proteinExistence type="predicted"/>
<name>A0A084XUA7_9PROT</name>
<protein>
    <recommendedName>
        <fullName evidence="3">Phage protein</fullName>
    </recommendedName>
</protein>
<dbReference type="STRING" id="1457154.CAPSK01_004654"/>
<reference evidence="1 2" key="1">
    <citation type="submission" date="2014-07" db="EMBL/GenBank/DDBJ databases">
        <title>Expanding our view of genomic diversity in Candidatus Accumulibacter clades.</title>
        <authorList>
            <person name="Skennerton C.T."/>
            <person name="Barr J.J."/>
            <person name="Slater F.R."/>
            <person name="Bond P.L."/>
            <person name="Tyson G.W."/>
        </authorList>
    </citation>
    <scope>NUCLEOTIDE SEQUENCE [LARGE SCALE GENOMIC DNA]</scope>
    <source>
        <strain evidence="2">SK-01</strain>
    </source>
</reference>
<organism evidence="1 2">
    <name type="scientific">Candidatus Accumulibacter vicinus</name>
    <dbReference type="NCBI Taxonomy" id="2954382"/>
    <lineage>
        <taxon>Bacteria</taxon>
        <taxon>Pseudomonadati</taxon>
        <taxon>Pseudomonadota</taxon>
        <taxon>Betaproteobacteria</taxon>
        <taxon>Candidatus Accumulibacter</taxon>
    </lineage>
</organism>
<dbReference type="EMBL" id="JDSS02000052">
    <property type="protein sequence ID" value="KFB66051.1"/>
    <property type="molecule type" value="Genomic_DNA"/>
</dbReference>
<comment type="caution">
    <text evidence="1">The sequence shown here is derived from an EMBL/GenBank/DDBJ whole genome shotgun (WGS) entry which is preliminary data.</text>
</comment>
<gene>
    <name evidence="1" type="ORF">CAPSK01_004654</name>
</gene>